<keyword evidence="2 5" id="KW-0863">Zinc-finger</keyword>
<dbReference type="STRING" id="407821.A0A087UCW6"/>
<dbReference type="InterPro" id="IPR052224">
    <property type="entry name" value="THAP_domain_protein"/>
</dbReference>
<dbReference type="Gene3D" id="6.20.210.20">
    <property type="entry name" value="THAP domain"/>
    <property type="match status" value="1"/>
</dbReference>
<evidence type="ECO:0000313" key="8">
    <source>
        <dbReference type="Proteomes" id="UP000054359"/>
    </source>
</evidence>
<dbReference type="Proteomes" id="UP000054359">
    <property type="component" value="Unassembled WGS sequence"/>
</dbReference>
<dbReference type="EMBL" id="KK119261">
    <property type="protein sequence ID" value="KFM75205.1"/>
    <property type="molecule type" value="Genomic_DNA"/>
</dbReference>
<dbReference type="InterPro" id="IPR006612">
    <property type="entry name" value="THAP_Znf"/>
</dbReference>
<keyword evidence="1" id="KW-0479">Metal-binding</keyword>
<evidence type="ECO:0000256" key="1">
    <source>
        <dbReference type="ARBA" id="ARBA00022723"/>
    </source>
</evidence>
<evidence type="ECO:0000256" key="4">
    <source>
        <dbReference type="ARBA" id="ARBA00023125"/>
    </source>
</evidence>
<dbReference type="SMART" id="SM00980">
    <property type="entry name" value="THAP"/>
    <property type="match status" value="1"/>
</dbReference>
<protein>
    <submittedName>
        <fullName evidence="7">Transposable element P transposase</fullName>
    </submittedName>
</protein>
<feature type="non-terminal residue" evidence="7">
    <location>
        <position position="813"/>
    </location>
</feature>
<dbReference type="AlphaFoldDB" id="A0A087UCW6"/>
<dbReference type="PANTHER" id="PTHR46927:SF3">
    <property type="entry name" value="THAP-TYPE DOMAIN-CONTAINING PROTEIN"/>
    <property type="match status" value="1"/>
</dbReference>
<dbReference type="InterPro" id="IPR048365">
    <property type="entry name" value="TNP-like_RNaseH_N"/>
</dbReference>
<dbReference type="OrthoDB" id="6503130at2759"/>
<dbReference type="InterPro" id="IPR038441">
    <property type="entry name" value="THAP_Znf_sf"/>
</dbReference>
<feature type="domain" description="THAP-type" evidence="6">
    <location>
        <begin position="1"/>
        <end position="89"/>
    </location>
</feature>
<proteinExistence type="predicted"/>
<keyword evidence="8" id="KW-1185">Reference proteome</keyword>
<dbReference type="GO" id="GO:0003677">
    <property type="term" value="F:DNA binding"/>
    <property type="evidence" value="ECO:0007669"/>
    <property type="project" value="UniProtKB-UniRule"/>
</dbReference>
<evidence type="ECO:0000256" key="5">
    <source>
        <dbReference type="PROSITE-ProRule" id="PRU00309"/>
    </source>
</evidence>
<evidence type="ECO:0000259" key="6">
    <source>
        <dbReference type="PROSITE" id="PS50950"/>
    </source>
</evidence>
<dbReference type="Pfam" id="PF05485">
    <property type="entry name" value="THAP"/>
    <property type="match status" value="1"/>
</dbReference>
<dbReference type="SMART" id="SM00692">
    <property type="entry name" value="DM3"/>
    <property type="match status" value="1"/>
</dbReference>
<accession>A0A087UCW6</accession>
<dbReference type="PROSITE" id="PS50950">
    <property type="entry name" value="ZF_THAP"/>
    <property type="match status" value="1"/>
</dbReference>
<dbReference type="OMA" id="CEDEQNI"/>
<evidence type="ECO:0000256" key="3">
    <source>
        <dbReference type="ARBA" id="ARBA00022833"/>
    </source>
</evidence>
<dbReference type="Pfam" id="PF21788">
    <property type="entry name" value="TNP-like_GBD"/>
    <property type="match status" value="1"/>
</dbReference>
<sequence>MSNCAVALCQNYRRKTKNQVITYHRFPSDPDLGKLWIVRCKRADNFNTENARICSVHFTPDDYIRDLKPELLGLTPKRFLKANAVPTLPLPSSSCENNSPKQTNHICCTSKSEVSLAIKNSDSSDSSRFMLKMDKASRCQARETRKRALETLASLFPKKKKLQADKIDRAIQYTSSDTSKLIQRVEILEKENKEIKYVVQSTKNAKKKTHIFTELAASRKKLRNFQKMRRKVTYKKVQNEVKKILGTIFTDNQIRFLVSNKKFVKWNADDICKSATLRAVSRRCYSYLRQKMGFPLPSISTLKRWVSCSFRCSPGLLHDVLQVMRAGALKMTIQERMCVLSFDEMNVDSRICYDQAEDKIVGPHRNVQVIMVRGLFASWKQPIYFDFDTQMTAELLKKTILSLAEIGYNVVAVVSDLGGRNRAVWSELQITHLESSFTHPDNSGKRVWVFADVPHLLKLLRNHFLDDGLTLPGNKLITKEPIERLLSTDCKEVRICPKLSASHITVKGNERQRVYLAAQLFSNHTAQGIRYLMPEEEDTANFFELVNNSFDILNARKPVTDTVLACAYGIHEVIQERTLKKFYELCDNMRVGKTKHLLPFQKGFMMSIRSLLGLFSDMKQFGVKYLLTSKLNQDCLENLFSRIRGLGHFYDHPLPVDVKYRMRLLLLTHNDCQISLSNTSSVAPDEEEDAFITSHFFGNILPDMSEALKMLDGETEMRDIVLDDSPLTSTSEPTADCSVQGFRYLAGYIAYRGRKYDHSLGTPTEQLLHLPSDEHVGWIETLSRGGLLVPSEEWLKKINQFEAELELRIRTSI</sequence>
<dbReference type="PANTHER" id="PTHR46927">
    <property type="entry name" value="AGAP005574-PA"/>
    <property type="match status" value="1"/>
</dbReference>
<organism evidence="7 8">
    <name type="scientific">Stegodyphus mimosarum</name>
    <name type="common">African social velvet spider</name>
    <dbReference type="NCBI Taxonomy" id="407821"/>
    <lineage>
        <taxon>Eukaryota</taxon>
        <taxon>Metazoa</taxon>
        <taxon>Ecdysozoa</taxon>
        <taxon>Arthropoda</taxon>
        <taxon>Chelicerata</taxon>
        <taxon>Arachnida</taxon>
        <taxon>Araneae</taxon>
        <taxon>Araneomorphae</taxon>
        <taxon>Entelegynae</taxon>
        <taxon>Eresoidea</taxon>
        <taxon>Eresidae</taxon>
        <taxon>Stegodyphus</taxon>
    </lineage>
</organism>
<reference evidence="7 8" key="1">
    <citation type="submission" date="2013-11" db="EMBL/GenBank/DDBJ databases">
        <title>Genome sequencing of Stegodyphus mimosarum.</title>
        <authorList>
            <person name="Bechsgaard J."/>
        </authorList>
    </citation>
    <scope>NUCLEOTIDE SEQUENCE [LARGE SCALE GENOMIC DNA]</scope>
</reference>
<dbReference type="InterPro" id="IPR048366">
    <property type="entry name" value="TNP-like_GBD"/>
</dbReference>
<name>A0A087UCW6_STEMI</name>
<evidence type="ECO:0000313" key="7">
    <source>
        <dbReference type="EMBL" id="KFM75205.1"/>
    </source>
</evidence>
<dbReference type="GO" id="GO:0008270">
    <property type="term" value="F:zinc ion binding"/>
    <property type="evidence" value="ECO:0007669"/>
    <property type="project" value="UniProtKB-KW"/>
</dbReference>
<evidence type="ECO:0000256" key="2">
    <source>
        <dbReference type="ARBA" id="ARBA00022771"/>
    </source>
</evidence>
<dbReference type="Pfam" id="PF21787">
    <property type="entry name" value="TNP-like_RNaseH_N"/>
    <property type="match status" value="1"/>
</dbReference>
<dbReference type="SUPFAM" id="SSF57716">
    <property type="entry name" value="Glucocorticoid receptor-like (DNA-binding domain)"/>
    <property type="match status" value="1"/>
</dbReference>
<gene>
    <name evidence="7" type="ORF">X975_05335</name>
</gene>
<keyword evidence="3" id="KW-0862">Zinc</keyword>
<keyword evidence="4 5" id="KW-0238">DNA-binding</keyword>